<comment type="caution">
    <text evidence="1">The sequence shown here is derived from an EMBL/GenBank/DDBJ whole genome shotgun (WGS) entry which is preliminary data.</text>
</comment>
<gene>
    <name evidence="1" type="ORF">GS398_13430</name>
</gene>
<keyword evidence="1" id="KW-0378">Hydrolase</keyword>
<dbReference type="Gene3D" id="3.40.50.1000">
    <property type="entry name" value="HAD superfamily/HAD-like"/>
    <property type="match status" value="1"/>
</dbReference>
<dbReference type="CDD" id="cd01427">
    <property type="entry name" value="HAD_like"/>
    <property type="match status" value="1"/>
</dbReference>
<evidence type="ECO:0000313" key="2">
    <source>
        <dbReference type="Proteomes" id="UP000451233"/>
    </source>
</evidence>
<dbReference type="RefSeq" id="WP_160907315.1">
    <property type="nucleotide sequence ID" value="NZ_WVHS01000003.1"/>
</dbReference>
<protein>
    <submittedName>
        <fullName evidence="1">HAD hydrolase-like protein</fullName>
    </submittedName>
</protein>
<dbReference type="SUPFAM" id="SSF56784">
    <property type="entry name" value="HAD-like"/>
    <property type="match status" value="1"/>
</dbReference>
<reference evidence="1 2" key="1">
    <citation type="submission" date="2019-11" db="EMBL/GenBank/DDBJ databases">
        <title>Pedobacter sp. HMF7056 Genome sequencing and assembly.</title>
        <authorList>
            <person name="Kang H."/>
            <person name="Kim H."/>
            <person name="Joh K."/>
        </authorList>
    </citation>
    <scope>NUCLEOTIDE SEQUENCE [LARGE SCALE GENOMIC DNA]</scope>
    <source>
        <strain evidence="1 2">HMF7056</strain>
    </source>
</reference>
<accession>A0A7K1XZB2</accession>
<proteinExistence type="predicted"/>
<dbReference type="Pfam" id="PF13419">
    <property type="entry name" value="HAD_2"/>
    <property type="match status" value="1"/>
</dbReference>
<dbReference type="Gene3D" id="1.10.150.520">
    <property type="match status" value="1"/>
</dbReference>
<dbReference type="InterPro" id="IPR023214">
    <property type="entry name" value="HAD_sf"/>
</dbReference>
<keyword evidence="2" id="KW-1185">Reference proteome</keyword>
<organism evidence="1 2">
    <name type="scientific">Hufsiella ginkgonis</name>
    <dbReference type="NCBI Taxonomy" id="2695274"/>
    <lineage>
        <taxon>Bacteria</taxon>
        <taxon>Pseudomonadati</taxon>
        <taxon>Bacteroidota</taxon>
        <taxon>Sphingobacteriia</taxon>
        <taxon>Sphingobacteriales</taxon>
        <taxon>Sphingobacteriaceae</taxon>
        <taxon>Hufsiella</taxon>
    </lineage>
</organism>
<dbReference type="Proteomes" id="UP000451233">
    <property type="component" value="Unassembled WGS sequence"/>
</dbReference>
<dbReference type="EMBL" id="WVHS01000003">
    <property type="protein sequence ID" value="MXV16310.1"/>
    <property type="molecule type" value="Genomic_DNA"/>
</dbReference>
<dbReference type="InterPro" id="IPR041492">
    <property type="entry name" value="HAD_2"/>
</dbReference>
<dbReference type="GO" id="GO:0016787">
    <property type="term" value="F:hydrolase activity"/>
    <property type="evidence" value="ECO:0007669"/>
    <property type="project" value="UniProtKB-KW"/>
</dbReference>
<dbReference type="InterPro" id="IPR036412">
    <property type="entry name" value="HAD-like_sf"/>
</dbReference>
<dbReference type="AlphaFoldDB" id="A0A7K1XZB2"/>
<name>A0A7K1XZB2_9SPHI</name>
<evidence type="ECO:0000313" key="1">
    <source>
        <dbReference type="EMBL" id="MXV16310.1"/>
    </source>
</evidence>
<sequence>MLNYADLDPAKKAFIFELDNVLYPERDYLLQVYYLFANFIEYTEGFPPAADLTSFFKTSLDHHGAAGIFDRALAAFALDEKYRRNFGLLHQTARLPLKLLLYKPMLELLQEIVVDRKKIFLVTDGDPGQQLNKIRQIEWHGLEKHLTVYFTAETNPKPETDVLNMILAQHNILRKELLIIGTLKVDEEFADAAGIDYLDQGFLR</sequence>